<protein>
    <recommendedName>
        <fullName evidence="4">Gag-pol polyprotein</fullName>
    </recommendedName>
</protein>
<evidence type="ECO:0000313" key="3">
    <source>
        <dbReference type="Proteomes" id="UP000011115"/>
    </source>
</evidence>
<keyword evidence="3" id="KW-1185">Reference proteome</keyword>
<proteinExistence type="predicted"/>
<organism evidence="2 3">
    <name type="scientific">Solanum tuberosum</name>
    <name type="common">Potato</name>
    <dbReference type="NCBI Taxonomy" id="4113"/>
    <lineage>
        <taxon>Eukaryota</taxon>
        <taxon>Viridiplantae</taxon>
        <taxon>Streptophyta</taxon>
        <taxon>Embryophyta</taxon>
        <taxon>Tracheophyta</taxon>
        <taxon>Spermatophyta</taxon>
        <taxon>Magnoliopsida</taxon>
        <taxon>eudicotyledons</taxon>
        <taxon>Gunneridae</taxon>
        <taxon>Pentapetalae</taxon>
        <taxon>asterids</taxon>
        <taxon>lamiids</taxon>
        <taxon>Solanales</taxon>
        <taxon>Solanaceae</taxon>
        <taxon>Solanoideae</taxon>
        <taxon>Solaneae</taxon>
        <taxon>Solanum</taxon>
    </lineage>
</organism>
<feature type="compositionally biased region" description="Polar residues" evidence="1">
    <location>
        <begin position="34"/>
        <end position="44"/>
    </location>
</feature>
<sequence>MLGKCNVVGSDNSSLVNEAMAFFSNNKCAMPRSSFNPNSGSNPHSGAVPRSSHKSSPNSHLYCGYCNWKGHVRSTCYKLHGYPADWKGATGIVVERNDDVVEPVLVSRVAMEFVTSRSHMTFPVSVVKIEMTICR</sequence>
<feature type="region of interest" description="Disordered" evidence="1">
    <location>
        <begin position="34"/>
        <end position="56"/>
    </location>
</feature>
<dbReference type="HOGENOM" id="CLU_1889477_0_0_1"/>
<name>M1DQG2_SOLTU</name>
<dbReference type="AlphaFoldDB" id="M1DQG2"/>
<dbReference type="Proteomes" id="UP000011115">
    <property type="component" value="Unassembled WGS sequence"/>
</dbReference>
<accession>M1DQG2</accession>
<dbReference type="EnsemblPlants" id="PGSC0003DMT400092744">
    <property type="protein sequence ID" value="PGSC0003DMT400092744"/>
    <property type="gene ID" value="PGSC0003DMG400042315"/>
</dbReference>
<dbReference type="InParanoid" id="M1DQG2"/>
<reference evidence="3" key="1">
    <citation type="journal article" date="2011" name="Nature">
        <title>Genome sequence and analysis of the tuber crop potato.</title>
        <authorList>
            <consortium name="The Potato Genome Sequencing Consortium"/>
        </authorList>
    </citation>
    <scope>NUCLEOTIDE SEQUENCE [LARGE SCALE GENOMIC DNA]</scope>
    <source>
        <strain evidence="3">cv. DM1-3 516 R44</strain>
    </source>
</reference>
<reference evidence="2" key="2">
    <citation type="submission" date="2015-06" db="UniProtKB">
        <authorList>
            <consortium name="EnsemblPlants"/>
        </authorList>
    </citation>
    <scope>IDENTIFICATION</scope>
    <source>
        <strain evidence="2">DM1-3 516 R44</strain>
    </source>
</reference>
<evidence type="ECO:0008006" key="4">
    <source>
        <dbReference type="Google" id="ProtNLM"/>
    </source>
</evidence>
<evidence type="ECO:0000313" key="2">
    <source>
        <dbReference type="EnsemblPlants" id="PGSC0003DMT400092744"/>
    </source>
</evidence>
<evidence type="ECO:0000256" key="1">
    <source>
        <dbReference type="SAM" id="MobiDB-lite"/>
    </source>
</evidence>
<dbReference type="Gramene" id="PGSC0003DMT400092744">
    <property type="protein sequence ID" value="PGSC0003DMT400092744"/>
    <property type="gene ID" value="PGSC0003DMG400042315"/>
</dbReference>
<dbReference type="PaxDb" id="4113-PGSC0003DMT400092744"/>